<protein>
    <submittedName>
        <fullName evidence="2">Chromosome replication initiation and membrane attachment protein</fullName>
    </submittedName>
</protein>
<organism evidence="2 3">
    <name type="scientific">Metamycoplasma arthritidis (strain 158L3-1)</name>
    <name type="common">Mycoplasma arthritidis</name>
    <dbReference type="NCBI Taxonomy" id="243272"/>
    <lineage>
        <taxon>Bacteria</taxon>
        <taxon>Bacillati</taxon>
        <taxon>Mycoplasmatota</taxon>
        <taxon>Mycoplasmoidales</taxon>
        <taxon>Metamycoplasmataceae</taxon>
        <taxon>Metamycoplasma</taxon>
    </lineage>
</organism>
<dbReference type="Proteomes" id="UP000008812">
    <property type="component" value="Chromosome"/>
</dbReference>
<dbReference type="Pfam" id="PF25888">
    <property type="entry name" value="WHD_DnaB"/>
    <property type="match status" value="1"/>
</dbReference>
<reference evidence="2 3" key="1">
    <citation type="journal article" date="2008" name="Infect. Immun.">
        <title>Genome of Mycoplasma arthritidis.</title>
        <authorList>
            <person name="Dybvig K."/>
            <person name="Zuhua C."/>
            <person name="Lao P."/>
            <person name="Jordan D.S."/>
            <person name="French C.T."/>
            <person name="Tu A.H."/>
            <person name="Loraine A.E."/>
        </authorList>
    </citation>
    <scope>NUCLEOTIDE SEQUENCE [LARGE SCALE GENOMIC DNA]</scope>
    <source>
        <strain evidence="2 3">158L3-1</strain>
    </source>
</reference>
<dbReference type="InterPro" id="IPR058660">
    <property type="entry name" value="WHD_DnaB"/>
</dbReference>
<feature type="domain" description="Replicative helicase loading/DNA remodeling protein DnaB N-terminal winged helix" evidence="1">
    <location>
        <begin position="5"/>
        <end position="190"/>
    </location>
</feature>
<gene>
    <name evidence="2" type="primary">dnaB</name>
    <name evidence="2" type="ordered locus">MARTH_orf615</name>
</gene>
<name>B3PMZ9_META1</name>
<dbReference type="STRING" id="243272.MARTH_orf615"/>
<proteinExistence type="predicted"/>
<evidence type="ECO:0000313" key="3">
    <source>
        <dbReference type="Proteomes" id="UP000008812"/>
    </source>
</evidence>
<evidence type="ECO:0000313" key="2">
    <source>
        <dbReference type="EMBL" id="ACF07401.1"/>
    </source>
</evidence>
<evidence type="ECO:0000259" key="1">
    <source>
        <dbReference type="Pfam" id="PF25888"/>
    </source>
</evidence>
<keyword evidence="3" id="KW-1185">Reference proteome</keyword>
<accession>B3PMZ9</accession>
<sequence>MSEIFYIENPENVNKCDLENLRLFYLPVIGTTATCLYQYLLDLYDLLVDKTKKLNLNETLQFLGLNFELFKEAKEKLEALGLIKTYLSPNYETLYSLKTPLCANGIAQNSLLSNLIIKKIGIDQYTEIIKAKAKMSFNKNEFYEVSKKYFEVFDVNEINFQKPTFDFEIQDISNAKDHLKSEDFIKYLIKREPSPSQLLMLKKLRKMAFSDKSINLFINFSFNVNNLIVVNYIEKIAKDYARRNIFEADAVDSELGYALCSKTREFSVSELSQQTLDMQGKLLELSGENNWDN</sequence>
<dbReference type="KEGG" id="mat:MARTH_orf615"/>
<dbReference type="AlphaFoldDB" id="B3PMZ9"/>
<dbReference type="HOGENOM" id="CLU_068872_0_0_14"/>
<dbReference type="EMBL" id="CP001047">
    <property type="protein sequence ID" value="ACF07401.1"/>
    <property type="molecule type" value="Genomic_DNA"/>
</dbReference>
<dbReference type="RefSeq" id="WP_012498358.1">
    <property type="nucleotide sequence ID" value="NC_011025.1"/>
</dbReference>
<dbReference type="eggNOG" id="COG3611">
    <property type="taxonomic scope" value="Bacteria"/>
</dbReference>